<proteinExistence type="predicted"/>
<protein>
    <submittedName>
        <fullName evidence="1">Uncharacterized protein</fullName>
    </submittedName>
</protein>
<name>M6VCC1_9LEPT</name>
<reference evidence="1 2" key="1">
    <citation type="submission" date="2013-01" db="EMBL/GenBank/DDBJ databases">
        <authorList>
            <person name="Harkins D.M."/>
            <person name="Durkin A.S."/>
            <person name="Brinkac L.M."/>
            <person name="Haft D.H."/>
            <person name="Selengut J.D."/>
            <person name="Sanka R."/>
            <person name="DePew J."/>
            <person name="Purushe J."/>
            <person name="Matthias M.A."/>
            <person name="Vinetz J.M."/>
            <person name="Sutton G.G."/>
            <person name="Nierman W.C."/>
            <person name="Fouts D.E."/>
        </authorList>
    </citation>
    <scope>NUCLEOTIDE SEQUENCE [LARGE SCALE GENOMIC DNA]</scope>
    <source>
        <strain evidence="1 2">HAI1536</strain>
    </source>
</reference>
<dbReference type="Proteomes" id="UP000012112">
    <property type="component" value="Unassembled WGS sequence"/>
</dbReference>
<gene>
    <name evidence="1" type="ORF">LEP1GSC172_0862</name>
</gene>
<accession>M6VCC1</accession>
<organism evidence="1 2">
    <name type="scientific">Leptospira noguchii</name>
    <dbReference type="NCBI Taxonomy" id="28182"/>
    <lineage>
        <taxon>Bacteria</taxon>
        <taxon>Pseudomonadati</taxon>
        <taxon>Spirochaetota</taxon>
        <taxon>Spirochaetia</taxon>
        <taxon>Leptospirales</taxon>
        <taxon>Leptospiraceae</taxon>
        <taxon>Leptospira</taxon>
    </lineage>
</organism>
<sequence length="53" mass="5907">MIRILSKISLKVKATKAIYIFQEKISILIQGSSLDDLRIKTTPKSAGINFNLS</sequence>
<evidence type="ECO:0000313" key="1">
    <source>
        <dbReference type="EMBL" id="EMO55092.1"/>
    </source>
</evidence>
<dbReference type="AlphaFoldDB" id="M6VCC1"/>
<dbReference type="EMBL" id="AKWD02000015">
    <property type="protein sequence ID" value="EMO55092.1"/>
    <property type="molecule type" value="Genomic_DNA"/>
</dbReference>
<evidence type="ECO:0000313" key="2">
    <source>
        <dbReference type="Proteomes" id="UP000012112"/>
    </source>
</evidence>
<comment type="caution">
    <text evidence="1">The sequence shown here is derived from an EMBL/GenBank/DDBJ whole genome shotgun (WGS) entry which is preliminary data.</text>
</comment>